<evidence type="ECO:0000313" key="5">
    <source>
        <dbReference type="EMBL" id="MBC3919222.1"/>
    </source>
</evidence>
<feature type="transmembrane region" description="Helical" evidence="4">
    <location>
        <begin position="167"/>
        <end position="185"/>
    </location>
</feature>
<evidence type="ECO:0000313" key="6">
    <source>
        <dbReference type="Proteomes" id="UP000650424"/>
    </source>
</evidence>
<feature type="transmembrane region" description="Helical" evidence="4">
    <location>
        <begin position="76"/>
        <end position="94"/>
    </location>
</feature>
<evidence type="ECO:0000256" key="1">
    <source>
        <dbReference type="ARBA" id="ARBA00022692"/>
    </source>
</evidence>
<dbReference type="InterPro" id="IPR050327">
    <property type="entry name" value="Proton-linked_MCT"/>
</dbReference>
<feature type="transmembrane region" description="Helical" evidence="4">
    <location>
        <begin position="342"/>
        <end position="366"/>
    </location>
</feature>
<proteinExistence type="predicted"/>
<feature type="transmembrane region" description="Helical" evidence="4">
    <location>
        <begin position="372"/>
        <end position="393"/>
    </location>
</feature>
<dbReference type="Proteomes" id="UP000650424">
    <property type="component" value="Unassembled WGS sequence"/>
</dbReference>
<feature type="transmembrane region" description="Helical" evidence="4">
    <location>
        <begin position="222"/>
        <end position="244"/>
    </location>
</feature>
<feature type="transmembrane region" description="Helical" evidence="4">
    <location>
        <begin position="136"/>
        <end position="155"/>
    </location>
</feature>
<dbReference type="InterPro" id="IPR011701">
    <property type="entry name" value="MFS"/>
</dbReference>
<dbReference type="RefSeq" id="WP_186948501.1">
    <property type="nucleotide sequence ID" value="NZ_JACOGF010000009.1"/>
</dbReference>
<feature type="transmembrane region" description="Helical" evidence="4">
    <location>
        <begin position="100"/>
        <end position="124"/>
    </location>
</feature>
<evidence type="ECO:0000256" key="4">
    <source>
        <dbReference type="SAM" id="Phobius"/>
    </source>
</evidence>
<dbReference type="Pfam" id="PF07690">
    <property type="entry name" value="MFS_1"/>
    <property type="match status" value="1"/>
</dbReference>
<keyword evidence="3 4" id="KW-0472">Membrane</keyword>
<evidence type="ECO:0000256" key="2">
    <source>
        <dbReference type="ARBA" id="ARBA00022989"/>
    </source>
</evidence>
<sequence length="404" mass="43534">MNQQFHARKTIAILAFTQVASWGSLYYAISILAPEILKEMRWSAEIVFGAFSWSLLVAGLVSTPIGILLDRHGGRLVMGSGSLVCAIGMIILSLNHSMAIYFLAWSLLGLGMALTLYEAAFATINRSFLTNSRQAISTLTLFGGFASTVFWPLTLKLNSLIGWRDTYLLYGLVQLAVCFPLHMMLGSPKSGEALASVQSKSLPVKRSHTLAEALRHPAFWKLALAFSANSFVFSTMSVHLIPLLGKFGHATTWVVMMTAMIGPMQVAGRLGEMTFARHALPQTVGKCIFAALPVALLVLITFGTQQWAVALFCILYGLSNGILTIVRGTIPQALFGRENYGAISGALAGPALISKAAGPLAMAVVAQQTATPYPFLLILLLFTIVSLGFYLAAIRLEPVSMEAI</sequence>
<reference evidence="5 6" key="1">
    <citation type="submission" date="2020-08" db="EMBL/GenBank/DDBJ databases">
        <title>Novel species isolated from subtropical streams in China.</title>
        <authorList>
            <person name="Lu H."/>
        </authorList>
    </citation>
    <scope>NUCLEOTIDE SEQUENCE [LARGE SCALE GENOMIC DNA]</scope>
    <source>
        <strain evidence="5 6">CY18W</strain>
    </source>
</reference>
<dbReference type="PANTHER" id="PTHR11360">
    <property type="entry name" value="MONOCARBOXYLATE TRANSPORTER"/>
    <property type="match status" value="1"/>
</dbReference>
<protein>
    <submittedName>
        <fullName evidence="5">MFS transporter</fullName>
    </submittedName>
</protein>
<dbReference type="EMBL" id="JACOGF010000009">
    <property type="protein sequence ID" value="MBC3919222.1"/>
    <property type="molecule type" value="Genomic_DNA"/>
</dbReference>
<keyword evidence="6" id="KW-1185">Reference proteome</keyword>
<comment type="caution">
    <text evidence="5">The sequence shown here is derived from an EMBL/GenBank/DDBJ whole genome shotgun (WGS) entry which is preliminary data.</text>
</comment>
<dbReference type="Gene3D" id="1.20.1250.20">
    <property type="entry name" value="MFS general substrate transporter like domains"/>
    <property type="match status" value="1"/>
</dbReference>
<dbReference type="InterPro" id="IPR036259">
    <property type="entry name" value="MFS_trans_sf"/>
</dbReference>
<name>A0ABR6ZTP4_9BURK</name>
<gene>
    <name evidence="5" type="ORF">H8L32_17150</name>
</gene>
<dbReference type="SUPFAM" id="SSF103473">
    <property type="entry name" value="MFS general substrate transporter"/>
    <property type="match status" value="1"/>
</dbReference>
<feature type="transmembrane region" description="Helical" evidence="4">
    <location>
        <begin position="12"/>
        <end position="34"/>
    </location>
</feature>
<evidence type="ECO:0000256" key="3">
    <source>
        <dbReference type="ARBA" id="ARBA00023136"/>
    </source>
</evidence>
<keyword evidence="1 4" id="KW-0812">Transmembrane</keyword>
<feature type="transmembrane region" description="Helical" evidence="4">
    <location>
        <begin position="250"/>
        <end position="271"/>
    </location>
</feature>
<feature type="transmembrane region" description="Helical" evidence="4">
    <location>
        <begin position="308"/>
        <end position="330"/>
    </location>
</feature>
<dbReference type="PANTHER" id="PTHR11360:SF308">
    <property type="entry name" value="BLL3089 PROTEIN"/>
    <property type="match status" value="1"/>
</dbReference>
<keyword evidence="2 4" id="KW-1133">Transmembrane helix</keyword>
<accession>A0ABR6ZTP4</accession>
<feature type="transmembrane region" description="Helical" evidence="4">
    <location>
        <begin position="283"/>
        <end position="302"/>
    </location>
</feature>
<feature type="transmembrane region" description="Helical" evidence="4">
    <location>
        <begin position="46"/>
        <end position="69"/>
    </location>
</feature>
<organism evidence="5 6">
    <name type="scientific">Undibacterium hunanense</name>
    <dbReference type="NCBI Taxonomy" id="2762292"/>
    <lineage>
        <taxon>Bacteria</taxon>
        <taxon>Pseudomonadati</taxon>
        <taxon>Pseudomonadota</taxon>
        <taxon>Betaproteobacteria</taxon>
        <taxon>Burkholderiales</taxon>
        <taxon>Oxalobacteraceae</taxon>
        <taxon>Undibacterium</taxon>
    </lineage>
</organism>